<evidence type="ECO:0000313" key="2">
    <source>
        <dbReference type="Proteomes" id="UP000814033"/>
    </source>
</evidence>
<sequence length="200" mass="22536">MPRITIDPYALNAPIFTDEDILELFDDPLVDIPTSRARLTDSWKKTNDRQKEAWDAQVAEDARIEAERLAQAQQAADADKQAAEQAQREAEAKRPKAGEYPKVSSIFKAIADEPAPYAMERMRKFKPVPLDYFTPNGCKTFGPRTEAENDPPDFTIPGSNLTFQTSHKASPNARRDRDLSWFDFSVAAPQYIAIMGKTGW</sequence>
<reference evidence="1" key="2">
    <citation type="journal article" date="2022" name="New Phytol.">
        <title>Evolutionary transition to the ectomycorrhizal habit in the genomes of a hyperdiverse lineage of mushroom-forming fungi.</title>
        <authorList>
            <person name="Looney B."/>
            <person name="Miyauchi S."/>
            <person name="Morin E."/>
            <person name="Drula E."/>
            <person name="Courty P.E."/>
            <person name="Kohler A."/>
            <person name="Kuo A."/>
            <person name="LaButti K."/>
            <person name="Pangilinan J."/>
            <person name="Lipzen A."/>
            <person name="Riley R."/>
            <person name="Andreopoulos W."/>
            <person name="He G."/>
            <person name="Johnson J."/>
            <person name="Nolan M."/>
            <person name="Tritt A."/>
            <person name="Barry K.W."/>
            <person name="Grigoriev I.V."/>
            <person name="Nagy L.G."/>
            <person name="Hibbett D."/>
            <person name="Henrissat B."/>
            <person name="Matheny P.B."/>
            <person name="Labbe J."/>
            <person name="Martin F.M."/>
        </authorList>
    </citation>
    <scope>NUCLEOTIDE SEQUENCE</scope>
    <source>
        <strain evidence="1">FP105234-sp</strain>
    </source>
</reference>
<organism evidence="1 2">
    <name type="scientific">Auriscalpium vulgare</name>
    <dbReference type="NCBI Taxonomy" id="40419"/>
    <lineage>
        <taxon>Eukaryota</taxon>
        <taxon>Fungi</taxon>
        <taxon>Dikarya</taxon>
        <taxon>Basidiomycota</taxon>
        <taxon>Agaricomycotina</taxon>
        <taxon>Agaricomycetes</taxon>
        <taxon>Russulales</taxon>
        <taxon>Auriscalpiaceae</taxon>
        <taxon>Auriscalpium</taxon>
    </lineage>
</organism>
<comment type="caution">
    <text evidence="1">The sequence shown here is derived from an EMBL/GenBank/DDBJ whole genome shotgun (WGS) entry which is preliminary data.</text>
</comment>
<proteinExistence type="predicted"/>
<dbReference type="Proteomes" id="UP000814033">
    <property type="component" value="Unassembled WGS sequence"/>
</dbReference>
<gene>
    <name evidence="1" type="ORF">FA95DRAFT_1667907</name>
</gene>
<protein>
    <submittedName>
        <fullName evidence="1">Uncharacterized protein</fullName>
    </submittedName>
</protein>
<evidence type="ECO:0000313" key="1">
    <source>
        <dbReference type="EMBL" id="KAI0037962.1"/>
    </source>
</evidence>
<reference evidence="1" key="1">
    <citation type="submission" date="2021-02" db="EMBL/GenBank/DDBJ databases">
        <authorList>
            <consortium name="DOE Joint Genome Institute"/>
            <person name="Ahrendt S."/>
            <person name="Looney B.P."/>
            <person name="Miyauchi S."/>
            <person name="Morin E."/>
            <person name="Drula E."/>
            <person name="Courty P.E."/>
            <person name="Chicoki N."/>
            <person name="Fauchery L."/>
            <person name="Kohler A."/>
            <person name="Kuo A."/>
            <person name="Labutti K."/>
            <person name="Pangilinan J."/>
            <person name="Lipzen A."/>
            <person name="Riley R."/>
            <person name="Andreopoulos W."/>
            <person name="He G."/>
            <person name="Johnson J."/>
            <person name="Barry K.W."/>
            <person name="Grigoriev I.V."/>
            <person name="Nagy L."/>
            <person name="Hibbett D."/>
            <person name="Henrissat B."/>
            <person name="Matheny P.B."/>
            <person name="Labbe J."/>
            <person name="Martin F."/>
        </authorList>
    </citation>
    <scope>NUCLEOTIDE SEQUENCE</scope>
    <source>
        <strain evidence="1">FP105234-sp</strain>
    </source>
</reference>
<name>A0ACB8R270_9AGAM</name>
<feature type="non-terminal residue" evidence="1">
    <location>
        <position position="200"/>
    </location>
</feature>
<keyword evidence="2" id="KW-1185">Reference proteome</keyword>
<dbReference type="EMBL" id="MU276642">
    <property type="protein sequence ID" value="KAI0037962.1"/>
    <property type="molecule type" value="Genomic_DNA"/>
</dbReference>
<accession>A0ACB8R270</accession>